<evidence type="ECO:0000313" key="2">
    <source>
        <dbReference type="Proteomes" id="UP001162483"/>
    </source>
</evidence>
<organism evidence="1 2">
    <name type="scientific">Staurois parvus</name>
    <dbReference type="NCBI Taxonomy" id="386267"/>
    <lineage>
        <taxon>Eukaryota</taxon>
        <taxon>Metazoa</taxon>
        <taxon>Chordata</taxon>
        <taxon>Craniata</taxon>
        <taxon>Vertebrata</taxon>
        <taxon>Euteleostomi</taxon>
        <taxon>Amphibia</taxon>
        <taxon>Batrachia</taxon>
        <taxon>Anura</taxon>
        <taxon>Neobatrachia</taxon>
        <taxon>Ranoidea</taxon>
        <taxon>Ranidae</taxon>
        <taxon>Staurois</taxon>
    </lineage>
</organism>
<protein>
    <submittedName>
        <fullName evidence="1">Uncharacterized protein</fullName>
    </submittedName>
</protein>
<comment type="caution">
    <text evidence="1">The sequence shown here is derived from an EMBL/GenBank/DDBJ whole genome shotgun (WGS) entry which is preliminary data.</text>
</comment>
<name>A0ABN9B0T3_9NEOB</name>
<proteinExistence type="predicted"/>
<sequence length="50" mass="5576">MFIFSLDSSVSVIPPPSTSAKTKINRTHQIMVSQLPFRDVKGSWTPLLCI</sequence>
<keyword evidence="2" id="KW-1185">Reference proteome</keyword>
<gene>
    <name evidence="1" type="ORF">SPARVUS_LOCUS2002280</name>
</gene>
<evidence type="ECO:0000313" key="1">
    <source>
        <dbReference type="EMBL" id="CAI9541906.1"/>
    </source>
</evidence>
<reference evidence="1" key="1">
    <citation type="submission" date="2023-05" db="EMBL/GenBank/DDBJ databases">
        <authorList>
            <person name="Stuckert A."/>
        </authorList>
    </citation>
    <scope>NUCLEOTIDE SEQUENCE</scope>
</reference>
<dbReference type="EMBL" id="CATNWA010002065">
    <property type="protein sequence ID" value="CAI9541906.1"/>
    <property type="molecule type" value="Genomic_DNA"/>
</dbReference>
<accession>A0ABN9B0T3</accession>
<dbReference type="Proteomes" id="UP001162483">
    <property type="component" value="Unassembled WGS sequence"/>
</dbReference>